<gene>
    <name evidence="5" type="ORF">CK820_G0005429</name>
</gene>
<dbReference type="InterPro" id="IPR041637">
    <property type="entry name" value="Caprin-1_dimer"/>
</dbReference>
<dbReference type="InterPro" id="IPR028816">
    <property type="entry name" value="Caprin"/>
</dbReference>
<evidence type="ECO:0000313" key="6">
    <source>
        <dbReference type="Proteomes" id="UP000236370"/>
    </source>
</evidence>
<sequence length="186" mass="20236">MPSATSHSGSGSKSSGPPPPSGSSGSEAAAGAGAAAPASQHPATGTGAVQTEAMKQILGVIDKKLRNLEKKKGKLDDYQERMNKGERLNQDQLDAVSKYQEVTNNLEFAKELQRSFMALSQDIQKTIKKTARREQLMREEAEQKRLKTVLELQYVLDKLGDDEVRTDLKQGLNGVPILSEEELSLL</sequence>
<dbReference type="PANTHER" id="PTHR22922">
    <property type="entry name" value="GPI-ANCHORED PROTEIN P137"/>
    <property type="match status" value="1"/>
</dbReference>
<evidence type="ECO:0000313" key="5">
    <source>
        <dbReference type="EMBL" id="PNI78692.1"/>
    </source>
</evidence>
<evidence type="ECO:0000256" key="2">
    <source>
        <dbReference type="SAM" id="Coils"/>
    </source>
</evidence>
<feature type="coiled-coil region" evidence="2">
    <location>
        <begin position="61"/>
        <end position="88"/>
    </location>
</feature>
<dbReference type="PANTHER" id="PTHR22922:SF3">
    <property type="entry name" value="CAPRIN-1"/>
    <property type="match status" value="1"/>
</dbReference>
<feature type="non-terminal residue" evidence="5">
    <location>
        <position position="186"/>
    </location>
</feature>
<evidence type="ECO:0000259" key="4">
    <source>
        <dbReference type="Pfam" id="PF18293"/>
    </source>
</evidence>
<evidence type="ECO:0000256" key="1">
    <source>
        <dbReference type="ARBA" id="ARBA00007950"/>
    </source>
</evidence>
<dbReference type="Proteomes" id="UP000236370">
    <property type="component" value="Unassembled WGS sequence"/>
</dbReference>
<feature type="compositionally biased region" description="Low complexity" evidence="3">
    <location>
        <begin position="22"/>
        <end position="43"/>
    </location>
</feature>
<feature type="region of interest" description="Disordered" evidence="3">
    <location>
        <begin position="1"/>
        <end position="50"/>
    </location>
</feature>
<dbReference type="AlphaFoldDB" id="A0A2J8P3V4"/>
<feature type="domain" description="Caprin-1 dimerization" evidence="4">
    <location>
        <begin position="132"/>
        <end position="186"/>
    </location>
</feature>
<evidence type="ECO:0000256" key="3">
    <source>
        <dbReference type="SAM" id="MobiDB-lite"/>
    </source>
</evidence>
<accession>A0A2J8P3V4</accession>
<feature type="compositionally biased region" description="Low complexity" evidence="3">
    <location>
        <begin position="1"/>
        <end position="15"/>
    </location>
</feature>
<comment type="similarity">
    <text evidence="1">Belongs to the caprin family.</text>
</comment>
<organism evidence="5 6">
    <name type="scientific">Pan troglodytes</name>
    <name type="common">Chimpanzee</name>
    <dbReference type="NCBI Taxonomy" id="9598"/>
    <lineage>
        <taxon>Eukaryota</taxon>
        <taxon>Metazoa</taxon>
        <taxon>Chordata</taxon>
        <taxon>Craniata</taxon>
        <taxon>Vertebrata</taxon>
        <taxon>Euteleostomi</taxon>
        <taxon>Mammalia</taxon>
        <taxon>Eutheria</taxon>
        <taxon>Euarchontoglires</taxon>
        <taxon>Primates</taxon>
        <taxon>Haplorrhini</taxon>
        <taxon>Catarrhini</taxon>
        <taxon>Hominidae</taxon>
        <taxon>Pan</taxon>
    </lineage>
</organism>
<dbReference type="SMR" id="A0A2J8P3V4"/>
<proteinExistence type="inferred from homology"/>
<protein>
    <submittedName>
        <fullName evidence="5">CAPRIN1 isoform 14</fullName>
    </submittedName>
</protein>
<comment type="caution">
    <text evidence="5">The sequence shown here is derived from an EMBL/GenBank/DDBJ whole genome shotgun (WGS) entry which is preliminary data.</text>
</comment>
<reference evidence="5 6" key="1">
    <citation type="submission" date="2017-12" db="EMBL/GenBank/DDBJ databases">
        <title>High-resolution comparative analysis of great ape genomes.</title>
        <authorList>
            <person name="Pollen A."/>
            <person name="Hastie A."/>
            <person name="Hormozdiari F."/>
            <person name="Dougherty M."/>
            <person name="Liu R."/>
            <person name="Chaisson M."/>
            <person name="Hoppe E."/>
            <person name="Hill C."/>
            <person name="Pang A."/>
            <person name="Hillier L."/>
            <person name="Baker C."/>
            <person name="Armstrong J."/>
            <person name="Shendure J."/>
            <person name="Paten B."/>
            <person name="Wilson R."/>
            <person name="Chao H."/>
            <person name="Schneider V."/>
            <person name="Ventura M."/>
            <person name="Kronenberg Z."/>
            <person name="Murali S."/>
            <person name="Gordon D."/>
            <person name="Cantsilieris S."/>
            <person name="Munson K."/>
            <person name="Nelson B."/>
            <person name="Raja A."/>
            <person name="Underwood J."/>
            <person name="Diekhans M."/>
            <person name="Fiddes I."/>
            <person name="Haussler D."/>
            <person name="Eichler E."/>
        </authorList>
    </citation>
    <scope>NUCLEOTIDE SEQUENCE [LARGE SCALE GENOMIC DNA]</scope>
    <source>
        <strain evidence="5">Yerkes chimp pedigree #C0471</strain>
    </source>
</reference>
<keyword evidence="2" id="KW-0175">Coiled coil</keyword>
<dbReference type="Pfam" id="PF18293">
    <property type="entry name" value="Caprin-1_dimer"/>
    <property type="match status" value="1"/>
</dbReference>
<name>A0A2J8P3V4_PANTR</name>
<dbReference type="EMBL" id="NBAG03000219">
    <property type="protein sequence ID" value="PNI78692.1"/>
    <property type="molecule type" value="Genomic_DNA"/>
</dbReference>